<feature type="region of interest" description="Disordered" evidence="1">
    <location>
        <begin position="1"/>
        <end position="29"/>
    </location>
</feature>
<name>A0A6B8M4G4_9HYPH</name>
<feature type="domain" description="Anti-sigma factor NepR" evidence="2">
    <location>
        <begin position="69"/>
        <end position="102"/>
    </location>
</feature>
<feature type="compositionally biased region" description="Polar residues" evidence="1">
    <location>
        <begin position="8"/>
        <end position="18"/>
    </location>
</feature>
<dbReference type="EMBL" id="CP044331">
    <property type="protein sequence ID" value="QGM96273.1"/>
    <property type="molecule type" value="Genomic_DNA"/>
</dbReference>
<keyword evidence="4" id="KW-1185">Reference proteome</keyword>
<evidence type="ECO:0000259" key="2">
    <source>
        <dbReference type="Pfam" id="PF18557"/>
    </source>
</evidence>
<evidence type="ECO:0000313" key="4">
    <source>
        <dbReference type="Proteomes" id="UP000422569"/>
    </source>
</evidence>
<reference evidence="3 4" key="1">
    <citation type="submission" date="2019-09" db="EMBL/GenBank/DDBJ databases">
        <title>Isolation and complete genome sequencing of Methylocystis species.</title>
        <authorList>
            <person name="Rumah B.L."/>
            <person name="Stead C.E."/>
            <person name="Stevens B.C."/>
            <person name="Minton N.P."/>
            <person name="Grosse-Honebrink A."/>
            <person name="Zhang Y."/>
        </authorList>
    </citation>
    <scope>NUCLEOTIDE SEQUENCE [LARGE SCALE GENOMIC DNA]</scope>
    <source>
        <strain evidence="3 4">BRCS2</strain>
    </source>
</reference>
<sequence>MNLLEFGSTLSPSDSSGARSPATGGRRGYDELSGAALLRRSGKSAAISAPLRGDKAATLLSARNKVEAQDRIGRELSNFYQSMLREPVPERFVALIDALEAQGR</sequence>
<dbReference type="InterPro" id="IPR041649">
    <property type="entry name" value="NepR"/>
</dbReference>
<proteinExistence type="predicted"/>
<dbReference type="Pfam" id="PF18557">
    <property type="entry name" value="NepR"/>
    <property type="match status" value="1"/>
</dbReference>
<dbReference type="AlphaFoldDB" id="A0A6B8M4G4"/>
<protein>
    <recommendedName>
        <fullName evidence="2">Anti-sigma factor NepR domain-containing protein</fullName>
    </recommendedName>
</protein>
<evidence type="ECO:0000256" key="1">
    <source>
        <dbReference type="SAM" id="MobiDB-lite"/>
    </source>
</evidence>
<organism evidence="3 4">
    <name type="scientific">Methylocystis parvus</name>
    <dbReference type="NCBI Taxonomy" id="134"/>
    <lineage>
        <taxon>Bacteria</taxon>
        <taxon>Pseudomonadati</taxon>
        <taxon>Pseudomonadota</taxon>
        <taxon>Alphaproteobacteria</taxon>
        <taxon>Hyphomicrobiales</taxon>
        <taxon>Methylocystaceae</taxon>
        <taxon>Methylocystis</taxon>
    </lineage>
</organism>
<gene>
    <name evidence="3" type="ORF">F7D14_01420</name>
</gene>
<accession>A0A6B8M4G4</accession>
<dbReference type="RefSeq" id="WP_016918828.1">
    <property type="nucleotide sequence ID" value="NZ_CP044331.1"/>
</dbReference>
<dbReference type="Proteomes" id="UP000422569">
    <property type="component" value="Chromosome"/>
</dbReference>
<dbReference type="KEGG" id="mpar:F7D14_01420"/>
<evidence type="ECO:0000313" key="3">
    <source>
        <dbReference type="EMBL" id="QGM96273.1"/>
    </source>
</evidence>